<feature type="chain" id="PRO_5024398848" description="CFEM domain-containing protein" evidence="7">
    <location>
        <begin position="18"/>
        <end position="266"/>
    </location>
</feature>
<feature type="region of interest" description="Disordered" evidence="5">
    <location>
        <begin position="18"/>
        <end position="83"/>
    </location>
</feature>
<protein>
    <recommendedName>
        <fullName evidence="8">CFEM domain-containing protein</fullName>
    </recommendedName>
</protein>
<feature type="region of interest" description="Disordered" evidence="5">
    <location>
        <begin position="148"/>
        <end position="171"/>
    </location>
</feature>
<keyword evidence="10" id="KW-1185">Reference proteome</keyword>
<dbReference type="Pfam" id="PF05730">
    <property type="entry name" value="CFEM"/>
    <property type="match status" value="1"/>
</dbReference>
<comment type="caution">
    <text evidence="9">The sequence shown here is derived from an EMBL/GenBank/DDBJ whole genome shotgun (WGS) entry which is preliminary data.</text>
</comment>
<evidence type="ECO:0000256" key="4">
    <source>
        <dbReference type="ARBA" id="ARBA00023157"/>
    </source>
</evidence>
<accession>A0A5N5QE08</accession>
<feature type="transmembrane region" description="Helical" evidence="6">
    <location>
        <begin position="247"/>
        <end position="265"/>
    </location>
</feature>
<name>A0A5N5QE08_9AGAM</name>
<dbReference type="InterPro" id="IPR008427">
    <property type="entry name" value="Extracellular_membr_CFEM_dom"/>
</dbReference>
<evidence type="ECO:0000256" key="5">
    <source>
        <dbReference type="SAM" id="MobiDB-lite"/>
    </source>
</evidence>
<evidence type="ECO:0000313" key="10">
    <source>
        <dbReference type="Proteomes" id="UP000383932"/>
    </source>
</evidence>
<dbReference type="GO" id="GO:0005576">
    <property type="term" value="C:extracellular region"/>
    <property type="evidence" value="ECO:0007669"/>
    <property type="project" value="UniProtKB-SubCell"/>
</dbReference>
<dbReference type="Proteomes" id="UP000383932">
    <property type="component" value="Unassembled WGS sequence"/>
</dbReference>
<keyword evidence="4" id="KW-1015">Disulfide bond</keyword>
<feature type="compositionally biased region" description="Polar residues" evidence="5">
    <location>
        <begin position="148"/>
        <end position="157"/>
    </location>
</feature>
<evidence type="ECO:0000259" key="8">
    <source>
        <dbReference type="Pfam" id="PF05730"/>
    </source>
</evidence>
<feature type="domain" description="CFEM" evidence="8">
    <location>
        <begin position="85"/>
        <end position="144"/>
    </location>
</feature>
<feature type="compositionally biased region" description="Low complexity" evidence="5">
    <location>
        <begin position="158"/>
        <end position="171"/>
    </location>
</feature>
<feature type="region of interest" description="Disordered" evidence="5">
    <location>
        <begin position="219"/>
        <end position="241"/>
    </location>
</feature>
<gene>
    <name evidence="9" type="ORF">CTheo_6647</name>
</gene>
<dbReference type="EMBL" id="SSOP01000217">
    <property type="protein sequence ID" value="KAB5589904.1"/>
    <property type="molecule type" value="Genomic_DNA"/>
</dbReference>
<keyword evidence="6" id="KW-0812">Transmembrane</keyword>
<evidence type="ECO:0000256" key="7">
    <source>
        <dbReference type="SAM" id="SignalP"/>
    </source>
</evidence>
<proteinExistence type="predicted"/>
<feature type="compositionally biased region" description="Basic and acidic residues" evidence="5">
    <location>
        <begin position="33"/>
        <end position="44"/>
    </location>
</feature>
<keyword evidence="3 7" id="KW-0732">Signal</keyword>
<dbReference type="OrthoDB" id="4505683at2759"/>
<keyword evidence="2" id="KW-0964">Secreted</keyword>
<feature type="signal peptide" evidence="7">
    <location>
        <begin position="1"/>
        <end position="17"/>
    </location>
</feature>
<evidence type="ECO:0000256" key="3">
    <source>
        <dbReference type="ARBA" id="ARBA00022729"/>
    </source>
</evidence>
<sequence length="266" mass="26696">MRFSSLLALALAMHVVAQSSSGGPDEPGQTIDPEPKPEPTRSEPEPTPEPTLEPTFTDTHTTETSKSTEEPPKPTSTPPSGGGATCVQTCLAQAASQVGCKSSADLSCICKSGSYITAAQSCFKSAACDDAAVQGAANDYTAACVNAGPSTDSSSRQPTNTYTPGPTPAPTRTRSYASILTALTTQTLAVTSGAVITFSGSATTITSGFTTVRTGQLGDFASNGGVEPRPTSDSGSSNRNGAAGKQGVVGIMLGLGVVSAVAVLVI</sequence>
<comment type="subcellular location">
    <subcellularLocation>
        <location evidence="1">Secreted</location>
    </subcellularLocation>
</comment>
<reference evidence="9 10" key="1">
    <citation type="journal article" date="2019" name="Fungal Biol. Biotechnol.">
        <title>Draft genome sequence of fastidious pathogen Ceratobasidium theobromae, which causes vascular-streak dieback in Theobroma cacao.</title>
        <authorList>
            <person name="Ali S.S."/>
            <person name="Asman A."/>
            <person name="Shao J."/>
            <person name="Firmansyah A.P."/>
            <person name="Susilo A.W."/>
            <person name="Rosmana A."/>
            <person name="McMahon P."/>
            <person name="Junaid M."/>
            <person name="Guest D."/>
            <person name="Kheng T.Y."/>
            <person name="Meinhardt L.W."/>
            <person name="Bailey B.A."/>
        </authorList>
    </citation>
    <scope>NUCLEOTIDE SEQUENCE [LARGE SCALE GENOMIC DNA]</scope>
    <source>
        <strain evidence="9 10">CT2</strain>
    </source>
</reference>
<keyword evidence="6" id="KW-0472">Membrane</keyword>
<evidence type="ECO:0000256" key="6">
    <source>
        <dbReference type="SAM" id="Phobius"/>
    </source>
</evidence>
<organism evidence="9 10">
    <name type="scientific">Ceratobasidium theobromae</name>
    <dbReference type="NCBI Taxonomy" id="1582974"/>
    <lineage>
        <taxon>Eukaryota</taxon>
        <taxon>Fungi</taxon>
        <taxon>Dikarya</taxon>
        <taxon>Basidiomycota</taxon>
        <taxon>Agaricomycotina</taxon>
        <taxon>Agaricomycetes</taxon>
        <taxon>Cantharellales</taxon>
        <taxon>Ceratobasidiaceae</taxon>
        <taxon>Ceratobasidium</taxon>
    </lineage>
</organism>
<evidence type="ECO:0000313" key="9">
    <source>
        <dbReference type="EMBL" id="KAB5589904.1"/>
    </source>
</evidence>
<evidence type="ECO:0000256" key="2">
    <source>
        <dbReference type="ARBA" id="ARBA00022525"/>
    </source>
</evidence>
<feature type="compositionally biased region" description="Polar residues" evidence="5">
    <location>
        <begin position="231"/>
        <end position="240"/>
    </location>
</feature>
<feature type="compositionally biased region" description="Basic and acidic residues" evidence="5">
    <location>
        <begin position="60"/>
        <end position="72"/>
    </location>
</feature>
<keyword evidence="6" id="KW-1133">Transmembrane helix</keyword>
<dbReference type="AlphaFoldDB" id="A0A5N5QE08"/>
<evidence type="ECO:0000256" key="1">
    <source>
        <dbReference type="ARBA" id="ARBA00004613"/>
    </source>
</evidence>